<dbReference type="Proteomes" id="UP000784128">
    <property type="component" value="Unassembled WGS sequence"/>
</dbReference>
<protein>
    <submittedName>
        <fullName evidence="1">GxxExxY protein</fullName>
    </submittedName>
</protein>
<dbReference type="InterPro" id="IPR026350">
    <property type="entry name" value="GxxExxY"/>
</dbReference>
<reference evidence="1 2" key="1">
    <citation type="submission" date="2021-05" db="EMBL/GenBank/DDBJ databases">
        <title>The draft genome of Geobacter chapellei DSM 13688.</title>
        <authorList>
            <person name="Xu Z."/>
            <person name="Masuda Y."/>
            <person name="Itoh H."/>
            <person name="Senoo K."/>
        </authorList>
    </citation>
    <scope>NUCLEOTIDE SEQUENCE [LARGE SCALE GENOMIC DNA]</scope>
    <source>
        <strain evidence="1 2">DSM 13688</strain>
    </source>
</reference>
<comment type="caution">
    <text evidence="1">The sequence shown here is derived from an EMBL/GenBank/DDBJ whole genome shotgun (WGS) entry which is preliminary data.</text>
</comment>
<gene>
    <name evidence="1" type="ORF">KJB30_10090</name>
</gene>
<dbReference type="NCBIfam" id="TIGR04256">
    <property type="entry name" value="GxxExxY"/>
    <property type="match status" value="1"/>
</dbReference>
<dbReference type="RefSeq" id="WP_214298710.1">
    <property type="nucleotide sequence ID" value="NZ_JAHDYS010000008.1"/>
</dbReference>
<organism evidence="1 2">
    <name type="scientific">Pelotalea chapellei</name>
    <dbReference type="NCBI Taxonomy" id="44671"/>
    <lineage>
        <taxon>Bacteria</taxon>
        <taxon>Pseudomonadati</taxon>
        <taxon>Thermodesulfobacteriota</taxon>
        <taxon>Desulfuromonadia</taxon>
        <taxon>Geobacterales</taxon>
        <taxon>Geobacteraceae</taxon>
        <taxon>Pelotalea</taxon>
    </lineage>
</organism>
<sequence length="124" mass="14066">MYRDADLTNYIIEAAIEVHRGLGPGLLESAYEVCLARELEDRNIPFERQKELPVIYKGVVLDIGYRLDILVDSKVVVELKSVDSLLPIHEAQLLTYLKLSGKQTGLLLNFNCRLLKDGLKRLVL</sequence>
<dbReference type="EMBL" id="JAHDYS010000008">
    <property type="protein sequence ID" value="MBT1072134.1"/>
    <property type="molecule type" value="Genomic_DNA"/>
</dbReference>
<evidence type="ECO:0000313" key="2">
    <source>
        <dbReference type="Proteomes" id="UP000784128"/>
    </source>
</evidence>
<accession>A0ABS5U8Y8</accession>
<dbReference type="Pfam" id="PF13366">
    <property type="entry name" value="PDDEXK_3"/>
    <property type="match status" value="1"/>
</dbReference>
<name>A0ABS5U8Y8_9BACT</name>
<evidence type="ECO:0000313" key="1">
    <source>
        <dbReference type="EMBL" id="MBT1072134.1"/>
    </source>
</evidence>
<proteinExistence type="predicted"/>
<keyword evidence="2" id="KW-1185">Reference proteome</keyword>